<keyword evidence="1" id="KW-0472">Membrane</keyword>
<gene>
    <name evidence="2" type="ORF">METZ01_LOCUS64491</name>
</gene>
<evidence type="ECO:0000256" key="1">
    <source>
        <dbReference type="SAM" id="Phobius"/>
    </source>
</evidence>
<accession>A0A381TAC7</accession>
<dbReference type="EMBL" id="UINC01004082">
    <property type="protein sequence ID" value="SVA11637.1"/>
    <property type="molecule type" value="Genomic_DNA"/>
</dbReference>
<sequence>MKLRTGSDANHYLILYFVVLFFIAYSNAFATGIPDSTYKKTLPLLLHRPPKVMFDDRPTLLKLFVNIPDDSIKTVSIFYKTNVMSIFQEIALGKLKGAFTYKFDPGKQKGNSLSYFFVVQQLGDAVHAIPIGNSGKIKPYNQPLVDAIEYYEKRLKSLQ</sequence>
<organism evidence="2">
    <name type="scientific">marine metagenome</name>
    <dbReference type="NCBI Taxonomy" id="408172"/>
    <lineage>
        <taxon>unclassified sequences</taxon>
        <taxon>metagenomes</taxon>
        <taxon>ecological metagenomes</taxon>
    </lineage>
</organism>
<feature type="transmembrane region" description="Helical" evidence="1">
    <location>
        <begin position="12"/>
        <end position="33"/>
    </location>
</feature>
<protein>
    <submittedName>
        <fullName evidence="2">Uncharacterized protein</fullName>
    </submittedName>
</protein>
<dbReference type="AlphaFoldDB" id="A0A381TAC7"/>
<keyword evidence="1" id="KW-1133">Transmembrane helix</keyword>
<proteinExistence type="predicted"/>
<evidence type="ECO:0000313" key="2">
    <source>
        <dbReference type="EMBL" id="SVA11637.1"/>
    </source>
</evidence>
<name>A0A381TAC7_9ZZZZ</name>
<reference evidence="2" key="1">
    <citation type="submission" date="2018-05" db="EMBL/GenBank/DDBJ databases">
        <authorList>
            <person name="Lanie J.A."/>
            <person name="Ng W.-L."/>
            <person name="Kazmierczak K.M."/>
            <person name="Andrzejewski T.M."/>
            <person name="Davidsen T.M."/>
            <person name="Wayne K.J."/>
            <person name="Tettelin H."/>
            <person name="Glass J.I."/>
            <person name="Rusch D."/>
            <person name="Podicherti R."/>
            <person name="Tsui H.-C.T."/>
            <person name="Winkler M.E."/>
        </authorList>
    </citation>
    <scope>NUCLEOTIDE SEQUENCE</scope>
</reference>
<keyword evidence="1" id="KW-0812">Transmembrane</keyword>